<evidence type="ECO:0008006" key="4">
    <source>
        <dbReference type="Google" id="ProtNLM"/>
    </source>
</evidence>
<feature type="transmembrane region" description="Helical" evidence="1">
    <location>
        <begin position="12"/>
        <end position="35"/>
    </location>
</feature>
<evidence type="ECO:0000256" key="1">
    <source>
        <dbReference type="SAM" id="Phobius"/>
    </source>
</evidence>
<keyword evidence="3" id="KW-1185">Reference proteome</keyword>
<keyword evidence="1" id="KW-0472">Membrane</keyword>
<dbReference type="InterPro" id="IPR011852">
    <property type="entry name" value="TRAP_TAXI"/>
</dbReference>
<dbReference type="Gene3D" id="3.40.190.10">
    <property type="entry name" value="Periplasmic binding protein-like II"/>
    <property type="match status" value="2"/>
</dbReference>
<dbReference type="NCBIfam" id="TIGR02122">
    <property type="entry name" value="TRAP_TAXI"/>
    <property type="match status" value="1"/>
</dbReference>
<organism evidence="2 3">
    <name type="scientific">Pseudodesulfovibrio portus</name>
    <dbReference type="NCBI Taxonomy" id="231439"/>
    <lineage>
        <taxon>Bacteria</taxon>
        <taxon>Pseudomonadati</taxon>
        <taxon>Thermodesulfobacteriota</taxon>
        <taxon>Desulfovibrionia</taxon>
        <taxon>Desulfovibrionales</taxon>
        <taxon>Desulfovibrionaceae</taxon>
    </lineage>
</organism>
<evidence type="ECO:0000313" key="2">
    <source>
        <dbReference type="EMBL" id="BDQ34504.1"/>
    </source>
</evidence>
<sequence length="449" mass="49903">MLKMLVKFLKSHQLMQFIIYSVAAGVLGGALWVTFQYVDPLPPSKVTIASGGPNGAYYGYAEQYAAYFAKQGFELEVLRTKGSMDNLSRMAEPESTVAAALMQGGITTPEAHPDLESLGSLYYEPVWLFHRKGLKFKGLSGLKGRRIAVGADGSGTAHLVRTLLEENGVTDETATLLPEGAGSASEKLLKGEIDVLFTIAGINSAVVQKLAAETGKVTLHSFDRAETYARTHHYLTKLTLPPGGLDLINDLPAEEVTLIAPAANLVVREDLHAAIKYLFLLAADEAHGKGDMFARPGQFPNSDAALFPLGDEAKSFHKNGPPFLMRYLPFQIAITVERLKILLIPLLTLLFPLFKITPPAYRWQIRRRIFKWYKQLKRLDTKAYELTDKKEARKMLRQLVAMDKMVLETSVPLSYTDYIYSLRLHIRMIQQRMERMVGNDADGDDNPVA</sequence>
<dbReference type="Pfam" id="PF16868">
    <property type="entry name" value="NMT1_3"/>
    <property type="match status" value="1"/>
</dbReference>
<dbReference type="Proteomes" id="UP001061361">
    <property type="component" value="Chromosome"/>
</dbReference>
<name>A0ABM8ASU0_9BACT</name>
<proteinExistence type="predicted"/>
<dbReference type="SUPFAM" id="SSF53850">
    <property type="entry name" value="Periplasmic binding protein-like II"/>
    <property type="match status" value="1"/>
</dbReference>
<reference evidence="2" key="1">
    <citation type="submission" date="2022-08" db="EMBL/GenBank/DDBJ databases">
        <title>Genome Sequence of the sulphate-reducing bacterium, Pseudodesulfovibrio portus JCM14722.</title>
        <authorList>
            <person name="Kondo R."/>
            <person name="Kataoka T."/>
        </authorList>
    </citation>
    <scope>NUCLEOTIDE SEQUENCE</scope>
    <source>
        <strain evidence="2">JCM 14722</strain>
    </source>
</reference>
<dbReference type="PANTHER" id="PTHR42941">
    <property type="entry name" value="SLL1037 PROTEIN"/>
    <property type="match status" value="1"/>
</dbReference>
<protein>
    <recommendedName>
        <fullName evidence="4">TRAP transporter solute receptor, TAXI family</fullName>
    </recommendedName>
</protein>
<dbReference type="PANTHER" id="PTHR42941:SF1">
    <property type="entry name" value="SLL1037 PROTEIN"/>
    <property type="match status" value="1"/>
</dbReference>
<accession>A0ABM8ASU0</accession>
<gene>
    <name evidence="2" type="ORF">JCM14722_20460</name>
</gene>
<dbReference type="EMBL" id="AP026708">
    <property type="protein sequence ID" value="BDQ34504.1"/>
    <property type="molecule type" value="Genomic_DNA"/>
</dbReference>
<evidence type="ECO:0000313" key="3">
    <source>
        <dbReference type="Proteomes" id="UP001061361"/>
    </source>
</evidence>
<keyword evidence="1" id="KW-0812">Transmembrane</keyword>
<keyword evidence="1" id="KW-1133">Transmembrane helix</keyword>